<dbReference type="InterPro" id="IPR012876">
    <property type="entry name" value="DUF1677_pln"/>
</dbReference>
<name>A0AAD5ZXE7_9POAL</name>
<dbReference type="Pfam" id="PF07911">
    <property type="entry name" value="DUF1677"/>
    <property type="match status" value="1"/>
</dbReference>
<evidence type="ECO:0000256" key="1">
    <source>
        <dbReference type="SAM" id="SignalP"/>
    </source>
</evidence>
<gene>
    <name evidence="2" type="ORF">LUZ61_009549</name>
</gene>
<dbReference type="PANTHER" id="PTHR33108:SF32">
    <property type="entry name" value="DUF1677 FAMILY PROTEIN (DUF1677)"/>
    <property type="match status" value="1"/>
</dbReference>
<dbReference type="Proteomes" id="UP001210211">
    <property type="component" value="Unassembled WGS sequence"/>
</dbReference>
<evidence type="ECO:0000313" key="3">
    <source>
        <dbReference type="Proteomes" id="UP001210211"/>
    </source>
</evidence>
<sequence length="158" mass="17806">MFKPSKVLYFLFSAFFPNFILSKAMSMPVPSPAPDLESATCECCGLTEECTSGYVNKIRERHHGRWICGLCAEAVRYEMCQSEWQISIEEAIDRHVGFLERFKAGVAPPHEVASERLIQAVCRLLRRGLDSPRSADGDGSERTRELERSRSCFAALGR</sequence>
<accession>A0AAD5ZXE7</accession>
<organism evidence="2 3">
    <name type="scientific">Rhynchospora tenuis</name>
    <dbReference type="NCBI Taxonomy" id="198213"/>
    <lineage>
        <taxon>Eukaryota</taxon>
        <taxon>Viridiplantae</taxon>
        <taxon>Streptophyta</taxon>
        <taxon>Embryophyta</taxon>
        <taxon>Tracheophyta</taxon>
        <taxon>Spermatophyta</taxon>
        <taxon>Magnoliopsida</taxon>
        <taxon>Liliopsida</taxon>
        <taxon>Poales</taxon>
        <taxon>Cyperaceae</taxon>
        <taxon>Cyperoideae</taxon>
        <taxon>Rhynchosporeae</taxon>
        <taxon>Rhynchospora</taxon>
    </lineage>
</organism>
<comment type="caution">
    <text evidence="2">The sequence shown here is derived from an EMBL/GenBank/DDBJ whole genome shotgun (WGS) entry which is preliminary data.</text>
</comment>
<evidence type="ECO:0000313" key="2">
    <source>
        <dbReference type="EMBL" id="KAJ3705844.1"/>
    </source>
</evidence>
<dbReference type="AlphaFoldDB" id="A0AAD5ZXE7"/>
<feature type="chain" id="PRO_5042112101" evidence="1">
    <location>
        <begin position="27"/>
        <end position="158"/>
    </location>
</feature>
<proteinExistence type="predicted"/>
<dbReference type="EMBL" id="JAMRDG010000001">
    <property type="protein sequence ID" value="KAJ3705844.1"/>
    <property type="molecule type" value="Genomic_DNA"/>
</dbReference>
<protein>
    <submittedName>
        <fullName evidence="2">Uncharacterized protein</fullName>
    </submittedName>
</protein>
<dbReference type="PANTHER" id="PTHR33108">
    <property type="entry name" value="OS01G0745000 PROTEIN"/>
    <property type="match status" value="1"/>
</dbReference>
<keyword evidence="1" id="KW-0732">Signal</keyword>
<keyword evidence="3" id="KW-1185">Reference proteome</keyword>
<reference evidence="2 3" key="1">
    <citation type="journal article" date="2022" name="Cell">
        <title>Repeat-based holocentromeres influence genome architecture and karyotype evolution.</title>
        <authorList>
            <person name="Hofstatter P.G."/>
            <person name="Thangavel G."/>
            <person name="Lux T."/>
            <person name="Neumann P."/>
            <person name="Vondrak T."/>
            <person name="Novak P."/>
            <person name="Zhang M."/>
            <person name="Costa L."/>
            <person name="Castellani M."/>
            <person name="Scott A."/>
            <person name="Toegelov H."/>
            <person name="Fuchs J."/>
            <person name="Mata-Sucre Y."/>
            <person name="Dias Y."/>
            <person name="Vanzela A.L.L."/>
            <person name="Huettel B."/>
            <person name="Almeida C.C.S."/>
            <person name="Simkova H."/>
            <person name="Souza G."/>
            <person name="Pedrosa-Harand A."/>
            <person name="Macas J."/>
            <person name="Mayer K.F.X."/>
            <person name="Houben A."/>
            <person name="Marques A."/>
        </authorList>
    </citation>
    <scope>NUCLEOTIDE SEQUENCE [LARGE SCALE GENOMIC DNA]</scope>
    <source>
        <strain evidence="2">RhyTen1mFocal</strain>
    </source>
</reference>
<feature type="signal peptide" evidence="1">
    <location>
        <begin position="1"/>
        <end position="26"/>
    </location>
</feature>